<dbReference type="OrthoDB" id="5879670at2"/>
<dbReference type="RefSeq" id="WP_126550484.1">
    <property type="nucleotide sequence ID" value="NZ_BIFS01000001.1"/>
</dbReference>
<dbReference type="Proteomes" id="UP000287188">
    <property type="component" value="Unassembled WGS sequence"/>
</dbReference>
<feature type="compositionally biased region" description="Polar residues" evidence="1">
    <location>
        <begin position="38"/>
        <end position="56"/>
    </location>
</feature>
<evidence type="ECO:0000256" key="1">
    <source>
        <dbReference type="SAM" id="MobiDB-lite"/>
    </source>
</evidence>
<gene>
    <name evidence="3" type="ORF">KDK_26760</name>
</gene>
<feature type="domain" description="Zinc-ribbon" evidence="2">
    <location>
        <begin position="3"/>
        <end position="24"/>
    </location>
</feature>
<evidence type="ECO:0000313" key="4">
    <source>
        <dbReference type="Proteomes" id="UP000287188"/>
    </source>
</evidence>
<comment type="caution">
    <text evidence="3">The sequence shown here is derived from an EMBL/GenBank/DDBJ whole genome shotgun (WGS) entry which is preliminary data.</text>
</comment>
<dbReference type="AlphaFoldDB" id="A0A402AIE2"/>
<keyword evidence="4" id="KW-1185">Reference proteome</keyword>
<dbReference type="InterPro" id="IPR026870">
    <property type="entry name" value="Zinc_ribbon_dom"/>
</dbReference>
<organism evidence="3 4">
    <name type="scientific">Dictyobacter kobayashii</name>
    <dbReference type="NCBI Taxonomy" id="2014872"/>
    <lineage>
        <taxon>Bacteria</taxon>
        <taxon>Bacillati</taxon>
        <taxon>Chloroflexota</taxon>
        <taxon>Ktedonobacteria</taxon>
        <taxon>Ktedonobacterales</taxon>
        <taxon>Dictyobacteraceae</taxon>
        <taxon>Dictyobacter</taxon>
    </lineage>
</organism>
<feature type="region of interest" description="Disordered" evidence="1">
    <location>
        <begin position="31"/>
        <end position="56"/>
    </location>
</feature>
<protein>
    <recommendedName>
        <fullName evidence="2">Zinc-ribbon domain-containing protein</fullName>
    </recommendedName>
</protein>
<evidence type="ECO:0000259" key="2">
    <source>
        <dbReference type="Pfam" id="PF13240"/>
    </source>
</evidence>
<evidence type="ECO:0000313" key="3">
    <source>
        <dbReference type="EMBL" id="GCE18876.1"/>
    </source>
</evidence>
<dbReference type="EMBL" id="BIFS01000001">
    <property type="protein sequence ID" value="GCE18876.1"/>
    <property type="molecule type" value="Genomic_DNA"/>
</dbReference>
<proteinExistence type="predicted"/>
<reference evidence="4" key="1">
    <citation type="submission" date="2018-12" db="EMBL/GenBank/DDBJ databases">
        <title>Tengunoibacter tsumagoiensis gen. nov., sp. nov., Dictyobacter kobayashii sp. nov., D. alpinus sp. nov., and D. joshuensis sp. nov. and description of Dictyobacteraceae fam. nov. within the order Ktedonobacterales isolated from Tengu-no-mugimeshi.</title>
        <authorList>
            <person name="Wang C.M."/>
            <person name="Zheng Y."/>
            <person name="Sakai Y."/>
            <person name="Toyoda A."/>
            <person name="Minakuchi Y."/>
            <person name="Abe K."/>
            <person name="Yokota A."/>
            <person name="Yabe S."/>
        </authorList>
    </citation>
    <scope>NUCLEOTIDE SEQUENCE [LARGE SCALE GENOMIC DNA]</scope>
    <source>
        <strain evidence="4">Uno11</strain>
    </source>
</reference>
<accession>A0A402AIE2</accession>
<name>A0A402AIE2_9CHLR</name>
<sequence length="121" mass="12847">MLCPGCQAPIEADAVFCGHCGSPLPPVHLRNLGDEEPSQVQSVEQWSGSNADEVSGERIQQQPFAAPAYPLTPAPVSKVAGSTPSPSPTPVVFAGAPRSIVPADRLDHHQQLVTLLLWRSF</sequence>
<dbReference type="Pfam" id="PF13240">
    <property type="entry name" value="Zn_Ribbon_1"/>
    <property type="match status" value="1"/>
</dbReference>